<dbReference type="Proteomes" id="UP000306585">
    <property type="component" value="Unassembled WGS sequence"/>
</dbReference>
<reference evidence="1 2" key="1">
    <citation type="journal article" date="2019" name="Appl. Environ. Microbiol.">
        <title>Environmental Evidence and Genomic Insight of Iron-oxidizing Bacteria Preference Towards More Corrosion Resistant Stainless Steel at Higher Salinities.</title>
        <authorList>
            <person name="Garrison C.E."/>
            <person name="Price K.A."/>
            <person name="Field E.K."/>
        </authorList>
    </citation>
    <scope>NUCLEOTIDE SEQUENCE [LARGE SCALE GENOMIC DNA]</scope>
    <source>
        <strain evidence="1 2">P3</strain>
    </source>
</reference>
<gene>
    <name evidence="1" type="ORF">FEF65_00230</name>
</gene>
<protein>
    <submittedName>
        <fullName evidence="1">Uncharacterized protein</fullName>
    </submittedName>
</protein>
<name>A0A5R9GRU2_9PROT</name>
<proteinExistence type="predicted"/>
<organism evidence="1 2">
    <name type="scientific">Mariprofundus erugo</name>
    <dbReference type="NCBI Taxonomy" id="2528639"/>
    <lineage>
        <taxon>Bacteria</taxon>
        <taxon>Pseudomonadati</taxon>
        <taxon>Pseudomonadota</taxon>
        <taxon>Candidatius Mariprofundia</taxon>
        <taxon>Mariprofundales</taxon>
        <taxon>Mariprofundaceae</taxon>
        <taxon>Mariprofundus</taxon>
    </lineage>
</organism>
<dbReference type="RefSeq" id="WP_138237782.1">
    <property type="nucleotide sequence ID" value="NZ_VBRY01000001.1"/>
</dbReference>
<evidence type="ECO:0000313" key="1">
    <source>
        <dbReference type="EMBL" id="TLS68966.1"/>
    </source>
</evidence>
<evidence type="ECO:0000313" key="2">
    <source>
        <dbReference type="Proteomes" id="UP000306585"/>
    </source>
</evidence>
<keyword evidence="2" id="KW-1185">Reference proteome</keyword>
<sequence>MMSSEELATVMGYSAKWYQDTGDVLVELSLLNGKRKSLGRMDAGQAAVLLAMLGRNGKKLVTYKDDQYMQVSEYYKFR</sequence>
<comment type="caution">
    <text evidence="1">The sequence shown here is derived from an EMBL/GenBank/DDBJ whole genome shotgun (WGS) entry which is preliminary data.</text>
</comment>
<accession>A0A5R9GRU2</accession>
<dbReference type="AlphaFoldDB" id="A0A5R9GRU2"/>
<dbReference type="EMBL" id="VBRY01000001">
    <property type="protein sequence ID" value="TLS68966.1"/>
    <property type="molecule type" value="Genomic_DNA"/>
</dbReference>